<name>A0A1E4TZV3_PACTA</name>
<dbReference type="AlphaFoldDB" id="A0A1E4TZV3"/>
<evidence type="ECO:0000313" key="1">
    <source>
        <dbReference type="EMBL" id="ODV97271.1"/>
    </source>
</evidence>
<dbReference type="Proteomes" id="UP000094236">
    <property type="component" value="Unassembled WGS sequence"/>
</dbReference>
<gene>
    <name evidence="1" type="ORF">PACTADRAFT_49011</name>
</gene>
<proteinExistence type="predicted"/>
<protein>
    <submittedName>
        <fullName evidence="1">Uncharacterized protein</fullName>
    </submittedName>
</protein>
<reference evidence="2" key="1">
    <citation type="submission" date="2016-05" db="EMBL/GenBank/DDBJ databases">
        <title>Comparative genomics of biotechnologically important yeasts.</title>
        <authorList>
            <consortium name="DOE Joint Genome Institute"/>
            <person name="Riley R."/>
            <person name="Haridas S."/>
            <person name="Wolfe K.H."/>
            <person name="Lopes M.R."/>
            <person name="Hittinger C.T."/>
            <person name="Goker M."/>
            <person name="Salamov A."/>
            <person name="Wisecaver J."/>
            <person name="Long T.M."/>
            <person name="Aerts A.L."/>
            <person name="Barry K."/>
            <person name="Choi C."/>
            <person name="Clum A."/>
            <person name="Coughlan A.Y."/>
            <person name="Deshpande S."/>
            <person name="Douglass A.P."/>
            <person name="Hanson S.J."/>
            <person name="Klenk H.-P."/>
            <person name="Labutti K."/>
            <person name="Lapidus A."/>
            <person name="Lindquist E."/>
            <person name="Lipzen A."/>
            <person name="Meier-Kolthoff J.P."/>
            <person name="Ohm R.A."/>
            <person name="Otillar R.P."/>
            <person name="Pangilinan J."/>
            <person name="Peng Y."/>
            <person name="Rokas A."/>
            <person name="Rosa C.A."/>
            <person name="Scheuner C."/>
            <person name="Sibirny A.A."/>
            <person name="Slot J.C."/>
            <person name="Stielow J.B."/>
            <person name="Sun H."/>
            <person name="Kurtzman C.P."/>
            <person name="Blackwell M."/>
            <person name="Grigoriev I.V."/>
            <person name="Jeffries T.W."/>
        </authorList>
    </citation>
    <scope>NUCLEOTIDE SEQUENCE [LARGE SCALE GENOMIC DNA]</scope>
    <source>
        <strain evidence="2">NRRL Y-2460</strain>
    </source>
</reference>
<evidence type="ECO:0000313" key="2">
    <source>
        <dbReference type="Proteomes" id="UP000094236"/>
    </source>
</evidence>
<organism evidence="1 2">
    <name type="scientific">Pachysolen tannophilus NRRL Y-2460</name>
    <dbReference type="NCBI Taxonomy" id="669874"/>
    <lineage>
        <taxon>Eukaryota</taxon>
        <taxon>Fungi</taxon>
        <taxon>Dikarya</taxon>
        <taxon>Ascomycota</taxon>
        <taxon>Saccharomycotina</taxon>
        <taxon>Pichiomycetes</taxon>
        <taxon>Pachysolenaceae</taxon>
        <taxon>Pachysolen</taxon>
    </lineage>
</organism>
<accession>A0A1E4TZV3</accession>
<keyword evidence="2" id="KW-1185">Reference proteome</keyword>
<dbReference type="EMBL" id="KV454012">
    <property type="protein sequence ID" value="ODV97271.1"/>
    <property type="molecule type" value="Genomic_DNA"/>
</dbReference>
<feature type="non-terminal residue" evidence="1">
    <location>
        <position position="101"/>
    </location>
</feature>
<sequence>MGLTSLESIHRKRRGSFFERKSFGDDDSCNLENCLDEKRKQDRTVKTNHYITIDLMMNASRNAYKALEAGDGNGDNLEEKETPLEDTFKQKPFWPVITRIR</sequence>